<dbReference type="InterPro" id="IPR036291">
    <property type="entry name" value="NAD(P)-bd_dom_sf"/>
</dbReference>
<dbReference type="InterPro" id="IPR020904">
    <property type="entry name" value="Sc_DH/Rdtase_CS"/>
</dbReference>
<sequence length="332" mass="36557">MYPLLTRYSRVRLDDGEIEVPISVGCTEGIGKVELEVVNPHLHGGRVENHLGKTTPSSPDRYSNLDLPVLSSRAQHDKRKEKLSCYVGPVELAVVTGASSGIGRSIAEELVKKGLQVVGLDRQEPLEEHVECGPGTLHHIKCDITNDEEIMAAFEWLRNNRNGLDILVNCAGVATSSKLIGKLRLMNVSENTTRELRKIMDVNVLGLCICTREAVKSMRERGVDDGHIININSVAGHYIPNILNIHLYSATKHAVTVLTEGLRRELVALNSHIRVTSISPGMVDTHIYESDPVNGKANKEYLFKNNPFLKPNDIADAVLYALGTPPNVQVIK</sequence>
<dbReference type="EMBL" id="OC318385">
    <property type="protein sequence ID" value="CAD7401747.1"/>
    <property type="molecule type" value="Genomic_DNA"/>
</dbReference>
<feature type="region of interest" description="Disordered" evidence="4">
    <location>
        <begin position="44"/>
        <end position="63"/>
    </location>
</feature>
<evidence type="ECO:0000256" key="1">
    <source>
        <dbReference type="ARBA" id="ARBA00006484"/>
    </source>
</evidence>
<keyword evidence="2" id="KW-0560">Oxidoreductase</keyword>
<dbReference type="Pfam" id="PF00106">
    <property type="entry name" value="adh_short"/>
    <property type="match status" value="1"/>
</dbReference>
<protein>
    <recommendedName>
        <fullName evidence="6">Dehydrogenase</fullName>
    </recommendedName>
</protein>
<dbReference type="InterPro" id="IPR002347">
    <property type="entry name" value="SDR_fam"/>
</dbReference>
<dbReference type="SUPFAM" id="SSF51735">
    <property type="entry name" value="NAD(P)-binding Rossmann-fold domains"/>
    <property type="match status" value="1"/>
</dbReference>
<evidence type="ECO:0000256" key="4">
    <source>
        <dbReference type="SAM" id="MobiDB-lite"/>
    </source>
</evidence>
<dbReference type="Gene3D" id="3.40.50.720">
    <property type="entry name" value="NAD(P)-binding Rossmann-like Domain"/>
    <property type="match status" value="1"/>
</dbReference>
<evidence type="ECO:0000256" key="2">
    <source>
        <dbReference type="ARBA" id="ARBA00023002"/>
    </source>
</evidence>
<proteinExistence type="inferred from homology"/>
<dbReference type="PRINTS" id="PR00081">
    <property type="entry name" value="GDHRDH"/>
</dbReference>
<dbReference type="PANTHER" id="PTHR43115">
    <property type="entry name" value="DEHYDROGENASE/REDUCTASE SDR FAMILY MEMBER 11"/>
    <property type="match status" value="1"/>
</dbReference>
<dbReference type="GO" id="GO:0016616">
    <property type="term" value="F:oxidoreductase activity, acting on the CH-OH group of donors, NAD or NADP as acceptor"/>
    <property type="evidence" value="ECO:0007669"/>
    <property type="project" value="UniProtKB-ARBA"/>
</dbReference>
<feature type="compositionally biased region" description="Polar residues" evidence="4">
    <location>
        <begin position="52"/>
        <end position="61"/>
    </location>
</feature>
<dbReference type="PANTHER" id="PTHR43115:SF4">
    <property type="entry name" value="DEHYDROGENASE_REDUCTASE SDR FAMILY MEMBER 11"/>
    <property type="match status" value="1"/>
</dbReference>
<dbReference type="PRINTS" id="PR00080">
    <property type="entry name" value="SDRFAMILY"/>
</dbReference>
<reference evidence="5" key="1">
    <citation type="submission" date="2020-11" db="EMBL/GenBank/DDBJ databases">
        <authorList>
            <person name="Tran Van P."/>
        </authorList>
    </citation>
    <scope>NUCLEOTIDE SEQUENCE</scope>
</reference>
<gene>
    <name evidence="5" type="ORF">TCEB3V08_LOCUS6164</name>
</gene>
<organism evidence="5">
    <name type="scientific">Timema cristinae</name>
    <name type="common">Walking stick</name>
    <dbReference type="NCBI Taxonomy" id="61476"/>
    <lineage>
        <taxon>Eukaryota</taxon>
        <taxon>Metazoa</taxon>
        <taxon>Ecdysozoa</taxon>
        <taxon>Arthropoda</taxon>
        <taxon>Hexapoda</taxon>
        <taxon>Insecta</taxon>
        <taxon>Pterygota</taxon>
        <taxon>Neoptera</taxon>
        <taxon>Polyneoptera</taxon>
        <taxon>Phasmatodea</taxon>
        <taxon>Timematodea</taxon>
        <taxon>Timematoidea</taxon>
        <taxon>Timematidae</taxon>
        <taxon>Timema</taxon>
    </lineage>
</organism>
<dbReference type="FunFam" id="3.40.50.720:FF:000047">
    <property type="entry name" value="NADP-dependent L-serine/L-allo-threonine dehydrogenase"/>
    <property type="match status" value="1"/>
</dbReference>
<evidence type="ECO:0000256" key="3">
    <source>
        <dbReference type="RuleBase" id="RU000363"/>
    </source>
</evidence>
<evidence type="ECO:0008006" key="6">
    <source>
        <dbReference type="Google" id="ProtNLM"/>
    </source>
</evidence>
<comment type="similarity">
    <text evidence="1 3">Belongs to the short-chain dehydrogenases/reductases (SDR) family.</text>
</comment>
<name>A0A7R9GYR7_TIMCR</name>
<accession>A0A7R9GYR7</accession>
<dbReference type="AlphaFoldDB" id="A0A7R9GYR7"/>
<dbReference type="PROSITE" id="PS00061">
    <property type="entry name" value="ADH_SHORT"/>
    <property type="match status" value="1"/>
</dbReference>
<evidence type="ECO:0000313" key="5">
    <source>
        <dbReference type="EMBL" id="CAD7401747.1"/>
    </source>
</evidence>